<dbReference type="SUPFAM" id="SSF54373">
    <property type="entry name" value="FAD-linked reductases, C-terminal domain"/>
    <property type="match status" value="1"/>
</dbReference>
<keyword evidence="4 5" id="KW-0274">FAD</keyword>
<dbReference type="InterPro" id="IPR036188">
    <property type="entry name" value="FAD/NAD-bd_sf"/>
</dbReference>
<protein>
    <submittedName>
        <fullName evidence="8">Choline dehydrogenase</fullName>
    </submittedName>
</protein>
<dbReference type="PANTHER" id="PTHR11552:SF147">
    <property type="entry name" value="CHOLINE DEHYDROGENASE, MITOCHONDRIAL"/>
    <property type="match status" value="1"/>
</dbReference>
<evidence type="ECO:0000313" key="8">
    <source>
        <dbReference type="EMBL" id="GEL17637.1"/>
    </source>
</evidence>
<dbReference type="Proteomes" id="UP000321328">
    <property type="component" value="Unassembled WGS sequence"/>
</dbReference>
<evidence type="ECO:0000256" key="1">
    <source>
        <dbReference type="ARBA" id="ARBA00001974"/>
    </source>
</evidence>
<feature type="binding site" evidence="5">
    <location>
        <position position="138"/>
    </location>
    <ligand>
        <name>FAD</name>
        <dbReference type="ChEBI" id="CHEBI:57692"/>
    </ligand>
</feature>
<evidence type="ECO:0000256" key="3">
    <source>
        <dbReference type="ARBA" id="ARBA00022630"/>
    </source>
</evidence>
<evidence type="ECO:0000256" key="6">
    <source>
        <dbReference type="SAM" id="MobiDB-lite"/>
    </source>
</evidence>
<comment type="similarity">
    <text evidence="2">Belongs to the GMC oxidoreductase family.</text>
</comment>
<feature type="domain" description="Glucose-methanol-choline oxidoreductase N-terminal" evidence="7">
    <location>
        <begin position="173"/>
        <end position="187"/>
    </location>
</feature>
<dbReference type="Gene3D" id="3.50.50.60">
    <property type="entry name" value="FAD/NAD(P)-binding domain"/>
    <property type="match status" value="1"/>
</dbReference>
<dbReference type="AlphaFoldDB" id="A0A511CYT5"/>
<evidence type="ECO:0000256" key="5">
    <source>
        <dbReference type="PIRSR" id="PIRSR000137-2"/>
    </source>
</evidence>
<dbReference type="STRING" id="1123024.GCA_000423625_02966"/>
<dbReference type="PROSITE" id="PS00624">
    <property type="entry name" value="GMC_OXRED_2"/>
    <property type="match status" value="1"/>
</dbReference>
<feature type="region of interest" description="Disordered" evidence="6">
    <location>
        <begin position="47"/>
        <end position="67"/>
    </location>
</feature>
<organism evidence="8 9">
    <name type="scientific">Pseudonocardia asaccharolytica DSM 44247 = NBRC 16224</name>
    <dbReference type="NCBI Taxonomy" id="1123024"/>
    <lineage>
        <taxon>Bacteria</taxon>
        <taxon>Bacillati</taxon>
        <taxon>Actinomycetota</taxon>
        <taxon>Actinomycetes</taxon>
        <taxon>Pseudonocardiales</taxon>
        <taxon>Pseudonocardiaceae</taxon>
        <taxon>Pseudonocardia</taxon>
    </lineage>
</organism>
<evidence type="ECO:0000256" key="2">
    <source>
        <dbReference type="ARBA" id="ARBA00010790"/>
    </source>
</evidence>
<gene>
    <name evidence="8" type="ORF">PA7_14740</name>
</gene>
<dbReference type="Pfam" id="PF00732">
    <property type="entry name" value="GMC_oxred_N"/>
    <property type="match status" value="1"/>
</dbReference>
<accession>A0A511CYT5</accession>
<dbReference type="InterPro" id="IPR000172">
    <property type="entry name" value="GMC_OxRdtase_N"/>
</dbReference>
<evidence type="ECO:0000256" key="4">
    <source>
        <dbReference type="ARBA" id="ARBA00022827"/>
    </source>
</evidence>
<reference evidence="8 9" key="1">
    <citation type="submission" date="2019-07" db="EMBL/GenBank/DDBJ databases">
        <title>Whole genome shotgun sequence of Pseudonocardia asaccharolytica NBRC 16224.</title>
        <authorList>
            <person name="Hosoyama A."/>
            <person name="Uohara A."/>
            <person name="Ohji S."/>
            <person name="Ichikawa N."/>
        </authorList>
    </citation>
    <scope>NUCLEOTIDE SEQUENCE [LARGE SCALE GENOMIC DNA]</scope>
    <source>
        <strain evidence="8 9">NBRC 16224</strain>
    </source>
</reference>
<comment type="caution">
    <text evidence="8">The sequence shown here is derived from an EMBL/GenBank/DDBJ whole genome shotgun (WGS) entry which is preliminary data.</text>
</comment>
<comment type="cofactor">
    <cofactor evidence="1 5">
        <name>FAD</name>
        <dbReference type="ChEBI" id="CHEBI:57692"/>
    </cofactor>
</comment>
<keyword evidence="3" id="KW-0285">Flavoprotein</keyword>
<proteinExistence type="inferred from homology"/>
<dbReference type="InterPro" id="IPR007867">
    <property type="entry name" value="GMC_OxRtase_C"/>
</dbReference>
<evidence type="ECO:0000313" key="9">
    <source>
        <dbReference type="Proteomes" id="UP000321328"/>
    </source>
</evidence>
<dbReference type="Pfam" id="PF05199">
    <property type="entry name" value="GMC_oxred_C"/>
    <property type="match status" value="1"/>
</dbReference>
<dbReference type="Gene3D" id="3.30.560.10">
    <property type="entry name" value="Glucose Oxidase, domain 3"/>
    <property type="match status" value="1"/>
</dbReference>
<keyword evidence="9" id="KW-1185">Reference proteome</keyword>
<feature type="binding site" evidence="5">
    <location>
        <position position="13"/>
    </location>
    <ligand>
        <name>FAD</name>
        <dbReference type="ChEBI" id="CHEBI:57692"/>
    </ligand>
</feature>
<dbReference type="EMBL" id="BJVI01000011">
    <property type="protein sequence ID" value="GEL17637.1"/>
    <property type="molecule type" value="Genomic_DNA"/>
</dbReference>
<dbReference type="PANTHER" id="PTHR11552">
    <property type="entry name" value="GLUCOSE-METHANOL-CHOLINE GMC OXIDOREDUCTASE"/>
    <property type="match status" value="1"/>
</dbReference>
<feature type="compositionally biased region" description="Basic and acidic residues" evidence="6">
    <location>
        <begin position="47"/>
        <end position="56"/>
    </location>
</feature>
<evidence type="ECO:0000259" key="7">
    <source>
        <dbReference type="PROSITE" id="PS00624"/>
    </source>
</evidence>
<dbReference type="GO" id="GO:0016614">
    <property type="term" value="F:oxidoreductase activity, acting on CH-OH group of donors"/>
    <property type="evidence" value="ECO:0007669"/>
    <property type="project" value="InterPro"/>
</dbReference>
<sequence length="445" mass="46664">MAGDPGGRIVGGTTCLNAMIHQPPLVEDVAAWGWTAQDAARVLREIEDHRGPEPGRGRGGPVRNGTAPNPNALCSAFVDAAVEAGFPRFVDAGAPGARGAGLYDLSIDDEGRRADAARSYLRPLVGRLNLHVRPDTSVEGLVLHNRRVRALHVTTAGVPEELPVNGEVVLCAGAVDSPVLLLRSGIGPVEHLYDCGIAPVVPLPGVGRNLQDHPALPVVWSCAEPVAPPNRQFFESMLFLDHEPRAGGRNLIVAFGHLPFLPPAVAPPPHGATALIGLLDPHSRGTVTLDPAEPQAAPLLDPGYLRDPRDLAPLVAAVELVRDVVSRGPLRPFGLSELMPGTAVRDRASIEEFVRAALGSFFHPVGTCAMGSGSGGVVDTVVDNEFRVHGTTNLRVADAAVLPRAPAAATSVSAQMVGWRAAEILLGGVAERQPGMPSLRPCRSE</sequence>
<dbReference type="InterPro" id="IPR012132">
    <property type="entry name" value="GMC_OxRdtase"/>
</dbReference>
<dbReference type="GO" id="GO:0050660">
    <property type="term" value="F:flavin adenine dinucleotide binding"/>
    <property type="evidence" value="ECO:0007669"/>
    <property type="project" value="InterPro"/>
</dbReference>
<name>A0A511CYT5_9PSEU</name>
<dbReference type="PIRSF" id="PIRSF000137">
    <property type="entry name" value="Alcohol_oxidase"/>
    <property type="match status" value="1"/>
</dbReference>
<dbReference type="SUPFAM" id="SSF51905">
    <property type="entry name" value="FAD/NAD(P)-binding domain"/>
    <property type="match status" value="1"/>
</dbReference>
<dbReference type="OrthoDB" id="3659813at2"/>